<evidence type="ECO:0008006" key="4">
    <source>
        <dbReference type="Google" id="ProtNLM"/>
    </source>
</evidence>
<organism evidence="2 3">
    <name type="scientific">Corallococcus exercitus</name>
    <dbReference type="NCBI Taxonomy" id="2316736"/>
    <lineage>
        <taxon>Bacteria</taxon>
        <taxon>Pseudomonadati</taxon>
        <taxon>Myxococcota</taxon>
        <taxon>Myxococcia</taxon>
        <taxon>Myxococcales</taxon>
        <taxon>Cystobacterineae</taxon>
        <taxon>Myxococcaceae</taxon>
        <taxon>Corallococcus</taxon>
    </lineage>
</organism>
<evidence type="ECO:0000313" key="3">
    <source>
        <dbReference type="Proteomes" id="UP000528460"/>
    </source>
</evidence>
<dbReference type="InterPro" id="IPR036249">
    <property type="entry name" value="Thioredoxin-like_sf"/>
</dbReference>
<protein>
    <recommendedName>
        <fullName evidence="4">SelT/SelW/SelH family protein</fullName>
    </recommendedName>
</protein>
<dbReference type="AlphaFoldDB" id="A0A7Y4JN22"/>
<keyword evidence="1" id="KW-0676">Redox-active center</keyword>
<dbReference type="EMBL" id="JABFJW010000013">
    <property type="protein sequence ID" value="NOK08008.1"/>
    <property type="molecule type" value="Genomic_DNA"/>
</dbReference>
<evidence type="ECO:0000256" key="1">
    <source>
        <dbReference type="ARBA" id="ARBA00023284"/>
    </source>
</evidence>
<name>A0A7Y4JN22_9BACT</name>
<sequence>MLKDELEVDVELKKGGSGVFEVAVNGKVVIKKTGLAFPTEQEVVDAVFRAMKP</sequence>
<dbReference type="InterPro" id="IPR011893">
    <property type="entry name" value="Selenoprotein_Rdx-typ"/>
</dbReference>
<dbReference type="Pfam" id="PF10262">
    <property type="entry name" value="Rdx"/>
    <property type="match status" value="1"/>
</dbReference>
<dbReference type="Proteomes" id="UP000528460">
    <property type="component" value="Unassembled WGS sequence"/>
</dbReference>
<dbReference type="SUPFAM" id="SSF52833">
    <property type="entry name" value="Thioredoxin-like"/>
    <property type="match status" value="1"/>
</dbReference>
<accession>A0A7Y4JN22</accession>
<proteinExistence type="predicted"/>
<comment type="caution">
    <text evidence="2">The sequence shown here is derived from an EMBL/GenBank/DDBJ whole genome shotgun (WGS) entry which is preliminary data.</text>
</comment>
<reference evidence="2 3" key="1">
    <citation type="submission" date="2020-05" db="EMBL/GenBank/DDBJ databases">
        <authorList>
            <person name="Whitworth D."/>
        </authorList>
    </citation>
    <scope>NUCLEOTIDE SEQUENCE [LARGE SCALE GENOMIC DNA]</scope>
    <source>
        <strain evidence="2 3">CA046A</strain>
    </source>
</reference>
<dbReference type="Gene3D" id="3.40.30.10">
    <property type="entry name" value="Glutaredoxin"/>
    <property type="match status" value="1"/>
</dbReference>
<gene>
    <name evidence="2" type="ORF">HNS30_03000</name>
</gene>
<evidence type="ECO:0000313" key="2">
    <source>
        <dbReference type="EMBL" id="NOK08008.1"/>
    </source>
</evidence>